<dbReference type="Gene3D" id="3.40.50.300">
    <property type="entry name" value="P-loop containing nucleotide triphosphate hydrolases"/>
    <property type="match status" value="1"/>
</dbReference>
<proteinExistence type="predicted"/>
<organism evidence="1">
    <name type="scientific">uncultured Chloroflexia bacterium</name>
    <dbReference type="NCBI Taxonomy" id="1672391"/>
    <lineage>
        <taxon>Bacteria</taxon>
        <taxon>Bacillati</taxon>
        <taxon>Chloroflexota</taxon>
        <taxon>Chloroflexia</taxon>
        <taxon>environmental samples</taxon>
    </lineage>
</organism>
<sequence>MLRQIIRVREYLNRELAVKGILFTMVQNTHVQRETISAIISQLGQQYPIYRHYIPRNTDLAAAVGHGQPALISHPRSVGAKAYRTLAQLAFPNSMPGDG</sequence>
<reference evidence="1" key="1">
    <citation type="submission" date="2020-02" db="EMBL/GenBank/DDBJ databases">
        <authorList>
            <person name="Meier V. D."/>
        </authorList>
    </citation>
    <scope>NUCLEOTIDE SEQUENCE</scope>
    <source>
        <strain evidence="1">AVDCRST_MAG93</strain>
    </source>
</reference>
<name>A0A6J4NUD7_9CHLR</name>
<dbReference type="EMBL" id="CADCTR010003390">
    <property type="protein sequence ID" value="CAA9398432.1"/>
    <property type="molecule type" value="Genomic_DNA"/>
</dbReference>
<accession>A0A6J4NUD7</accession>
<dbReference type="SUPFAM" id="SSF52540">
    <property type="entry name" value="P-loop containing nucleoside triphosphate hydrolases"/>
    <property type="match status" value="1"/>
</dbReference>
<evidence type="ECO:0000313" key="1">
    <source>
        <dbReference type="EMBL" id="CAA9398432.1"/>
    </source>
</evidence>
<gene>
    <name evidence="1" type="ORF">AVDCRST_MAG93-10101</name>
</gene>
<protein>
    <recommendedName>
        <fullName evidence="2">Chromosome (Plasmid) partitioning protein ParA</fullName>
    </recommendedName>
</protein>
<evidence type="ECO:0008006" key="2">
    <source>
        <dbReference type="Google" id="ProtNLM"/>
    </source>
</evidence>
<dbReference type="InterPro" id="IPR027417">
    <property type="entry name" value="P-loop_NTPase"/>
</dbReference>
<dbReference type="AlphaFoldDB" id="A0A6J4NUD7"/>